<reference evidence="1 2" key="1">
    <citation type="journal article" date="2016" name="Nat. Commun.">
        <title>Thousands of microbial genomes shed light on interconnected biogeochemical processes in an aquifer system.</title>
        <authorList>
            <person name="Anantharaman K."/>
            <person name="Brown C.T."/>
            <person name="Hug L.A."/>
            <person name="Sharon I."/>
            <person name="Castelle C.J."/>
            <person name="Probst A.J."/>
            <person name="Thomas B.C."/>
            <person name="Singh A."/>
            <person name="Wilkins M.J."/>
            <person name="Karaoz U."/>
            <person name="Brodie E.L."/>
            <person name="Williams K.H."/>
            <person name="Hubbard S.S."/>
            <person name="Banfield J.F."/>
        </authorList>
    </citation>
    <scope>NUCLEOTIDE SEQUENCE [LARGE SCALE GENOMIC DNA]</scope>
</reference>
<protein>
    <submittedName>
        <fullName evidence="1">Uncharacterized protein</fullName>
    </submittedName>
</protein>
<sequence length="316" mass="36233">MADEFDQFDIKSSKSETYWRSRYDRAVVPEQRKILEKLTVGTLEEKIGKELATAIGEKRKIEPDSKFLTQVLAVAQRYSPEARVFLTELETSTRERLIVIDHGKNPQEKVTYLEIFVVPEENKYWPGFGGLHNKLTYKHDLILDTQTGLVADLTDLFPKGVMAHLDFSPDLPGVLKKTIEMRRQTTEDSERITKYFPSMAVHETGHTVQYQSLRENSTVLDRVNDLAGRLYYRLGLYGKINDNRVGLDISSDWGKRVVGERNAWAFSLAVLRRYKELGVNVFSNISSGHVVGEANDFLFSYDQILFHGAKVKFSKM</sequence>
<dbReference type="EMBL" id="MGHY01000003">
    <property type="protein sequence ID" value="OGM80185.1"/>
    <property type="molecule type" value="Genomic_DNA"/>
</dbReference>
<organism evidence="1 2">
    <name type="scientific">Candidatus Woesebacteria bacterium RIFOXYB1_FULL_38_16</name>
    <dbReference type="NCBI Taxonomy" id="1802538"/>
    <lineage>
        <taxon>Bacteria</taxon>
        <taxon>Candidatus Woeseibacteriota</taxon>
    </lineage>
</organism>
<gene>
    <name evidence="1" type="ORF">A2382_00170</name>
</gene>
<evidence type="ECO:0000313" key="1">
    <source>
        <dbReference type="EMBL" id="OGM80185.1"/>
    </source>
</evidence>
<dbReference type="AlphaFoldDB" id="A0A1F8CXB1"/>
<accession>A0A1F8CXB1</accession>
<evidence type="ECO:0000313" key="2">
    <source>
        <dbReference type="Proteomes" id="UP000178999"/>
    </source>
</evidence>
<name>A0A1F8CXB1_9BACT</name>
<dbReference type="STRING" id="1802538.A2382_00170"/>
<dbReference type="Proteomes" id="UP000178999">
    <property type="component" value="Unassembled WGS sequence"/>
</dbReference>
<comment type="caution">
    <text evidence="1">The sequence shown here is derived from an EMBL/GenBank/DDBJ whole genome shotgun (WGS) entry which is preliminary data.</text>
</comment>
<proteinExistence type="predicted"/>